<evidence type="ECO:0000313" key="3">
    <source>
        <dbReference type="Proteomes" id="UP000813427"/>
    </source>
</evidence>
<keyword evidence="1" id="KW-0472">Membrane</keyword>
<comment type="caution">
    <text evidence="2">The sequence shown here is derived from an EMBL/GenBank/DDBJ whole genome shotgun (WGS) entry which is preliminary data.</text>
</comment>
<name>A0A8K0SCJ0_9HYPO</name>
<keyword evidence="3" id="KW-1185">Reference proteome</keyword>
<protein>
    <submittedName>
        <fullName evidence="2">Uncharacterized protein</fullName>
    </submittedName>
</protein>
<feature type="transmembrane region" description="Helical" evidence="1">
    <location>
        <begin position="110"/>
        <end position="131"/>
    </location>
</feature>
<feature type="transmembrane region" description="Helical" evidence="1">
    <location>
        <begin position="556"/>
        <end position="584"/>
    </location>
</feature>
<reference evidence="2" key="1">
    <citation type="journal article" date="2021" name="Nat. Commun.">
        <title>Genetic determinants of endophytism in the Arabidopsis root mycobiome.</title>
        <authorList>
            <person name="Mesny F."/>
            <person name="Miyauchi S."/>
            <person name="Thiergart T."/>
            <person name="Pickel B."/>
            <person name="Atanasova L."/>
            <person name="Karlsson M."/>
            <person name="Huettel B."/>
            <person name="Barry K.W."/>
            <person name="Haridas S."/>
            <person name="Chen C."/>
            <person name="Bauer D."/>
            <person name="Andreopoulos W."/>
            <person name="Pangilinan J."/>
            <person name="LaButti K."/>
            <person name="Riley R."/>
            <person name="Lipzen A."/>
            <person name="Clum A."/>
            <person name="Drula E."/>
            <person name="Henrissat B."/>
            <person name="Kohler A."/>
            <person name="Grigoriev I.V."/>
            <person name="Martin F.M."/>
            <person name="Hacquard S."/>
        </authorList>
    </citation>
    <scope>NUCLEOTIDE SEQUENCE</scope>
    <source>
        <strain evidence="2">MPI-SDFR-AT-0068</strain>
    </source>
</reference>
<proteinExistence type="predicted"/>
<sequence length="661" mass="73857">MSSFAMKLNLFKSWWENIIRFLQSRTKLFLSSTSDKIKQKWKDYRQRIPPRRPPLLLTMWGMALQLLCQIAILIVISSLWHISDTHIGIARVGDDQDPSFDSKGFHPPPILSSSIVWATIPAWIMSAYSSLWSAMLDALKKVQPLLELEKANQKPYHGVERWKTIKEWFLQRLSPSRKPSGPIAQQSPAAVSNHSTVGRTLLLDYGEWPVINGARAIRKGHVILGICLILRAALWTAGGLTAAMFAVVLVPAESQVSLRSTHYFDEYLRWASGVGSSNSSLTPALDLVSATVLRDGEDYPWTTDTHSFLPYLPVSWDGPGNYSFDTEAYSATVECNVTTEEDLARVGGIQSVLEEEDELNSSQLQLGFKSGGCNVEKSFLVTNNTLLYARTWQVDCNLGNGRARLGMFSGVYNSTAKFRLSNLSVITCQPLIYKSRVTLNMAFSNNTRVPKVISVSERNKHQVWPFFISGWLRNIPLYSVFDPTVYNDMDTFSRLVIGHASGKPILDDLPENDRISTSFGTVFAALFSNFVTLQAYSSAATKEITGTVSRLERRLFVVWTASAAIVAIIVATLVTTIVLAVHLYHQRHVLERYLDLMLGTALLLRDASSSGLETYLEDLISRAGGKAGGLDNINLVEFAKRESDLRNRHVIHENVYIEVDP</sequence>
<keyword evidence="1" id="KW-0812">Transmembrane</keyword>
<evidence type="ECO:0000313" key="2">
    <source>
        <dbReference type="EMBL" id="KAH7263814.1"/>
    </source>
</evidence>
<keyword evidence="1" id="KW-1133">Transmembrane helix</keyword>
<dbReference type="EMBL" id="JAGPXF010000001">
    <property type="protein sequence ID" value="KAH7263814.1"/>
    <property type="molecule type" value="Genomic_DNA"/>
</dbReference>
<gene>
    <name evidence="2" type="ORF">BKA59DRAFT_498740</name>
</gene>
<dbReference type="AlphaFoldDB" id="A0A8K0SCJ0"/>
<dbReference type="Proteomes" id="UP000813427">
    <property type="component" value="Unassembled WGS sequence"/>
</dbReference>
<dbReference type="OrthoDB" id="3522351at2759"/>
<accession>A0A8K0SCJ0</accession>
<feature type="transmembrane region" description="Helical" evidence="1">
    <location>
        <begin position="55"/>
        <end position="76"/>
    </location>
</feature>
<feature type="transmembrane region" description="Helical" evidence="1">
    <location>
        <begin position="222"/>
        <end position="250"/>
    </location>
</feature>
<organism evidence="2 3">
    <name type="scientific">Fusarium tricinctum</name>
    <dbReference type="NCBI Taxonomy" id="61284"/>
    <lineage>
        <taxon>Eukaryota</taxon>
        <taxon>Fungi</taxon>
        <taxon>Dikarya</taxon>
        <taxon>Ascomycota</taxon>
        <taxon>Pezizomycotina</taxon>
        <taxon>Sordariomycetes</taxon>
        <taxon>Hypocreomycetidae</taxon>
        <taxon>Hypocreales</taxon>
        <taxon>Nectriaceae</taxon>
        <taxon>Fusarium</taxon>
        <taxon>Fusarium tricinctum species complex</taxon>
    </lineage>
</organism>
<evidence type="ECO:0000256" key="1">
    <source>
        <dbReference type="SAM" id="Phobius"/>
    </source>
</evidence>